<keyword evidence="3" id="KW-1185">Reference proteome</keyword>
<dbReference type="Proteomes" id="UP001362999">
    <property type="component" value="Unassembled WGS sequence"/>
</dbReference>
<feature type="domain" description="Integrase core" evidence="1">
    <location>
        <begin position="154"/>
        <end position="333"/>
    </location>
</feature>
<evidence type="ECO:0000259" key="1">
    <source>
        <dbReference type="Pfam" id="PF24764"/>
    </source>
</evidence>
<accession>A0AAV9Z9A5</accession>
<reference evidence="2 3" key="1">
    <citation type="journal article" date="2024" name="J Genomics">
        <title>Draft genome sequencing and assembly of Favolaschia claudopus CIRM-BRFM 2984 isolated from oak limbs.</title>
        <authorList>
            <person name="Navarro D."/>
            <person name="Drula E."/>
            <person name="Chaduli D."/>
            <person name="Cazenave R."/>
            <person name="Ahrendt S."/>
            <person name="Wang J."/>
            <person name="Lipzen A."/>
            <person name="Daum C."/>
            <person name="Barry K."/>
            <person name="Grigoriev I.V."/>
            <person name="Favel A."/>
            <person name="Rosso M.N."/>
            <person name="Martin F."/>
        </authorList>
    </citation>
    <scope>NUCLEOTIDE SEQUENCE [LARGE SCALE GENOMIC DNA]</scope>
    <source>
        <strain evidence="2 3">CIRM-BRFM 2984</strain>
    </source>
</reference>
<dbReference type="InterPro" id="IPR058913">
    <property type="entry name" value="Integrase_dom_put"/>
</dbReference>
<protein>
    <recommendedName>
        <fullName evidence="1">Integrase core domain-containing protein</fullName>
    </recommendedName>
</protein>
<dbReference type="PANTHER" id="PTHR46177:SF1">
    <property type="entry name" value="INTEGRASE CATALYTIC DOMAIN-CONTAINING PROTEIN"/>
    <property type="match status" value="1"/>
</dbReference>
<name>A0AAV9Z9A5_9AGAR</name>
<dbReference type="PANTHER" id="PTHR46177">
    <property type="entry name" value="INTEGRASE CATALYTIC DOMAIN-CONTAINING PROTEIN"/>
    <property type="match status" value="1"/>
</dbReference>
<proteinExistence type="predicted"/>
<evidence type="ECO:0000313" key="3">
    <source>
        <dbReference type="Proteomes" id="UP001362999"/>
    </source>
</evidence>
<evidence type="ECO:0000313" key="2">
    <source>
        <dbReference type="EMBL" id="KAK6974879.1"/>
    </source>
</evidence>
<gene>
    <name evidence="2" type="ORF">R3P38DRAFT_2583362</name>
</gene>
<dbReference type="Pfam" id="PF24764">
    <property type="entry name" value="rva_4"/>
    <property type="match status" value="1"/>
</dbReference>
<sequence>MSSFNRNPTGKNQYIHDEEHENKVAAALKRYHRQGVTNYGKLSKLLAAEHGLTMKPRTVQRRLSALGLFAAKKTREKLTFEQAEQLVVSELDNDPAQRAGVQTIKARVAMNADEILPKSLVAYIMHLHAPEGFAAREPTAKKIFRVPKYPVGSDQRWSGDGHDKLYKIGFPLYGYCDDATAMGLQYRICPSNRYGKAVLYIWLDLVEDRGGMPVQTSTDCGAETTELCATTMALRTAFHPGFDETDVEDELPAHVYLKSVHNISIERSWLRLRLDVGDNCVFKFNEGIEKRWYVDKDADQYELCQFLWSRIIQAEIDKSINLRNVIKTRKQKEKPGPSGMSRHEAYVMPEEWGGKHCLLKIPRDFVHQMKEDLGGEALLEFTEPEFTARAMRVLDSLQPVQLSLQNGWKLFQTMLPLVFPERNDFWDILKRA</sequence>
<dbReference type="EMBL" id="JAWWNJ010000178">
    <property type="protein sequence ID" value="KAK6974879.1"/>
    <property type="molecule type" value="Genomic_DNA"/>
</dbReference>
<comment type="caution">
    <text evidence="2">The sequence shown here is derived from an EMBL/GenBank/DDBJ whole genome shotgun (WGS) entry which is preliminary data.</text>
</comment>
<dbReference type="AlphaFoldDB" id="A0AAV9Z9A5"/>
<organism evidence="2 3">
    <name type="scientific">Favolaschia claudopus</name>
    <dbReference type="NCBI Taxonomy" id="2862362"/>
    <lineage>
        <taxon>Eukaryota</taxon>
        <taxon>Fungi</taxon>
        <taxon>Dikarya</taxon>
        <taxon>Basidiomycota</taxon>
        <taxon>Agaricomycotina</taxon>
        <taxon>Agaricomycetes</taxon>
        <taxon>Agaricomycetidae</taxon>
        <taxon>Agaricales</taxon>
        <taxon>Marasmiineae</taxon>
        <taxon>Mycenaceae</taxon>
        <taxon>Favolaschia</taxon>
    </lineage>
</organism>